<feature type="region of interest" description="Disordered" evidence="3">
    <location>
        <begin position="29"/>
        <end position="49"/>
    </location>
</feature>
<organism evidence="5 6">
    <name type="scientific">Vigna mungo</name>
    <name type="common">Black gram</name>
    <name type="synonym">Phaseolus mungo</name>
    <dbReference type="NCBI Taxonomy" id="3915"/>
    <lineage>
        <taxon>Eukaryota</taxon>
        <taxon>Viridiplantae</taxon>
        <taxon>Streptophyta</taxon>
        <taxon>Embryophyta</taxon>
        <taxon>Tracheophyta</taxon>
        <taxon>Spermatophyta</taxon>
        <taxon>Magnoliopsida</taxon>
        <taxon>eudicotyledons</taxon>
        <taxon>Gunneridae</taxon>
        <taxon>Pentapetalae</taxon>
        <taxon>rosids</taxon>
        <taxon>fabids</taxon>
        <taxon>Fabales</taxon>
        <taxon>Fabaceae</taxon>
        <taxon>Papilionoideae</taxon>
        <taxon>50 kb inversion clade</taxon>
        <taxon>NPAAA clade</taxon>
        <taxon>indigoferoid/millettioid clade</taxon>
        <taxon>Phaseoleae</taxon>
        <taxon>Vigna</taxon>
    </lineage>
</organism>
<evidence type="ECO:0000313" key="6">
    <source>
        <dbReference type="Proteomes" id="UP001374535"/>
    </source>
</evidence>
<proteinExistence type="predicted"/>
<dbReference type="AlphaFoldDB" id="A0AAQ3S775"/>
<dbReference type="SUPFAM" id="SSF81343">
    <property type="entry name" value="Fumarate reductase respiratory complex transmembrane subunits"/>
    <property type="match status" value="1"/>
</dbReference>
<dbReference type="EMBL" id="CP144699">
    <property type="protein sequence ID" value="WVZ18271.1"/>
    <property type="molecule type" value="Genomic_DNA"/>
</dbReference>
<dbReference type="PANTHER" id="PTHR36358">
    <property type="entry name" value="SUCCINATE DEHYDROGENASE SUBUNIT 4, MITOCHONDRIAL"/>
    <property type="match status" value="1"/>
</dbReference>
<gene>
    <name evidence="5" type="ORF">V8G54_005593</name>
</gene>
<evidence type="ECO:0008006" key="7">
    <source>
        <dbReference type="Google" id="ProtNLM"/>
    </source>
</evidence>
<dbReference type="PANTHER" id="PTHR36358:SF1">
    <property type="entry name" value="SUCCINATE DEHYDROGENASE SUBUNIT 4, MITOCHONDRIAL"/>
    <property type="match status" value="1"/>
</dbReference>
<keyword evidence="4" id="KW-0812">Transmembrane</keyword>
<dbReference type="Gene3D" id="1.20.1300.10">
    <property type="entry name" value="Fumarate reductase/succinate dehydrogenase, transmembrane subunit"/>
    <property type="match status" value="1"/>
</dbReference>
<keyword evidence="6" id="KW-1185">Reference proteome</keyword>
<feature type="transmembrane region" description="Helical" evidence="4">
    <location>
        <begin position="200"/>
        <end position="222"/>
    </location>
</feature>
<evidence type="ECO:0000256" key="2">
    <source>
        <dbReference type="ARBA" id="ARBA00011313"/>
    </source>
</evidence>
<dbReference type="GO" id="GO:0006099">
    <property type="term" value="P:tricarboxylic acid cycle"/>
    <property type="evidence" value="ECO:0007669"/>
    <property type="project" value="InterPro"/>
</dbReference>
<sequence length="223" mass="24603">MQSLSFRLTKRLYNSKPLFRISSNFVAHASSATSTPPSPPPPSPPIPAPSTLRNLLTAPWFATQSRGISLSGSDVRVGNLDGNRGCAHEVQPRSVAGYATVASTADDIKRLVGAFDDGLVDSRFYLLVGMYSKERKSGLGKEAKTKREQLLKATAVASLVLLYPNTYSLLLANFFVFWHLKAGIEEILADYVHHAMTREFITISLRLFLIIAMKDVLLKFIFV</sequence>
<dbReference type="GO" id="GO:0005743">
    <property type="term" value="C:mitochondrial inner membrane"/>
    <property type="evidence" value="ECO:0007669"/>
    <property type="project" value="UniProtKB-SubCell"/>
</dbReference>
<dbReference type="GO" id="GO:0006121">
    <property type="term" value="P:mitochondrial electron transport, succinate to ubiquinone"/>
    <property type="evidence" value="ECO:0007669"/>
    <property type="project" value="InterPro"/>
</dbReference>
<dbReference type="InterPro" id="IPR034804">
    <property type="entry name" value="SQR/QFR_C/D"/>
</dbReference>
<comment type="subunit">
    <text evidence="2">Component of complex II composed of eight subunits in plants: four classical SDH subunits SDH1, SDH2, SDH3 and SDH4 (a flavoprotein (FP), an iron-sulfur protein (IP), and a cytochrome b composed of a large and a small subunit.), as well as four subunits unknown in mitochondria from bacteria and heterotrophic eukaryotes.</text>
</comment>
<dbReference type="Proteomes" id="UP001374535">
    <property type="component" value="Chromosome 2"/>
</dbReference>
<name>A0AAQ3S775_VIGMU</name>
<keyword evidence="4" id="KW-1133">Transmembrane helix</keyword>
<protein>
    <recommendedName>
        <fullName evidence="7">Succinate dehydrogenase subunit 4, mitochondrial</fullName>
    </recommendedName>
</protein>
<dbReference type="GO" id="GO:0045273">
    <property type="term" value="C:respiratory chain complex II (succinate dehydrogenase)"/>
    <property type="evidence" value="ECO:0007669"/>
    <property type="project" value="InterPro"/>
</dbReference>
<accession>A0AAQ3S775</accession>
<evidence type="ECO:0000256" key="1">
    <source>
        <dbReference type="ARBA" id="ARBA00004434"/>
    </source>
</evidence>
<feature type="transmembrane region" description="Helical" evidence="4">
    <location>
        <begin position="156"/>
        <end position="180"/>
    </location>
</feature>
<comment type="subcellular location">
    <subcellularLocation>
        <location evidence="1">Mitochondrion inner membrane</location>
        <topology evidence="1">Single-pass membrane protein</topology>
    </subcellularLocation>
</comment>
<evidence type="ECO:0000256" key="3">
    <source>
        <dbReference type="SAM" id="MobiDB-lite"/>
    </source>
</evidence>
<keyword evidence="4" id="KW-0472">Membrane</keyword>
<evidence type="ECO:0000256" key="4">
    <source>
        <dbReference type="SAM" id="Phobius"/>
    </source>
</evidence>
<dbReference type="InterPro" id="IPR044963">
    <property type="entry name" value="SDH4"/>
</dbReference>
<feature type="compositionally biased region" description="Pro residues" evidence="3">
    <location>
        <begin position="36"/>
        <end position="48"/>
    </location>
</feature>
<reference evidence="5 6" key="1">
    <citation type="journal article" date="2023" name="Life. Sci Alliance">
        <title>Evolutionary insights into 3D genome organization and epigenetic landscape of Vigna mungo.</title>
        <authorList>
            <person name="Junaid A."/>
            <person name="Singh B."/>
            <person name="Bhatia S."/>
        </authorList>
    </citation>
    <scope>NUCLEOTIDE SEQUENCE [LARGE SCALE GENOMIC DNA]</scope>
    <source>
        <strain evidence="5">Urdbean</strain>
    </source>
</reference>
<evidence type="ECO:0000313" key="5">
    <source>
        <dbReference type="EMBL" id="WVZ18271.1"/>
    </source>
</evidence>